<protein>
    <recommendedName>
        <fullName evidence="1">Aminotransferase class I/classII large domain-containing protein</fullName>
    </recommendedName>
</protein>
<evidence type="ECO:0000259" key="1">
    <source>
        <dbReference type="Pfam" id="PF00155"/>
    </source>
</evidence>
<dbReference type="PANTHER" id="PTHR42691:SF1">
    <property type="entry name" value="ASPARTATE AMINOTRANSFERASE YHDR-RELATED"/>
    <property type="match status" value="1"/>
</dbReference>
<name>A0A815IAF0_9BILA</name>
<dbReference type="Gene3D" id="3.90.1150.10">
    <property type="entry name" value="Aspartate Aminotransferase, domain 1"/>
    <property type="match status" value="1"/>
</dbReference>
<dbReference type="EMBL" id="CAJOBC010071281">
    <property type="protein sequence ID" value="CAF4243466.1"/>
    <property type="molecule type" value="Genomic_DNA"/>
</dbReference>
<accession>A0A815IAF0</accession>
<dbReference type="AlphaFoldDB" id="A0A815IAF0"/>
<comment type="caution">
    <text evidence="2">The sequence shown here is derived from an EMBL/GenBank/DDBJ whole genome shotgun (WGS) entry which is preliminary data.</text>
</comment>
<dbReference type="CDD" id="cd00609">
    <property type="entry name" value="AAT_like"/>
    <property type="match status" value="1"/>
</dbReference>
<evidence type="ECO:0000313" key="3">
    <source>
        <dbReference type="EMBL" id="CAF4243466.1"/>
    </source>
</evidence>
<dbReference type="GO" id="GO:0030170">
    <property type="term" value="F:pyridoxal phosphate binding"/>
    <property type="evidence" value="ECO:0007669"/>
    <property type="project" value="InterPro"/>
</dbReference>
<organism evidence="2 4">
    <name type="scientific">Didymodactylos carnosus</name>
    <dbReference type="NCBI Taxonomy" id="1234261"/>
    <lineage>
        <taxon>Eukaryota</taxon>
        <taxon>Metazoa</taxon>
        <taxon>Spiralia</taxon>
        <taxon>Gnathifera</taxon>
        <taxon>Rotifera</taxon>
        <taxon>Eurotatoria</taxon>
        <taxon>Bdelloidea</taxon>
        <taxon>Philodinida</taxon>
        <taxon>Philodinidae</taxon>
        <taxon>Didymodactylos</taxon>
    </lineage>
</organism>
<proteinExistence type="predicted"/>
<gene>
    <name evidence="2" type="ORF">GPM918_LOCUS31488</name>
    <name evidence="3" type="ORF">SRO942_LOCUS32133</name>
</gene>
<dbReference type="PANTHER" id="PTHR42691">
    <property type="entry name" value="ASPARTATE AMINOTRANSFERASE YHDR-RELATED"/>
    <property type="match status" value="1"/>
</dbReference>
<sequence>AALKTISSNIKNTDQISAMVPSSILSHRILSAINSPHTQRAISFATNEYSKVKSAHREAIPSSSSGLCDFVYGNPRDTALPAFLSSYHKYVEPLNTDWYAYCNTTNFNSQPSRKIIASNLSKKLSPLSFEYEDIYLVTGNFGGLYTCLSMLLNKDDEVIFPIPSWFFYQSMIIACQAISIEVNININTYDLNIDDIKSKINDKTKILIINSPHNPSGKIYSLSTLQLLSDMLLDEYNKRQQKYGHDAQPIWLISDEAYSRILFNNNEFISPALVYPYTFICYTYAKTLLNPGIRLGYVALSNQIPLNYRSLFRTYLPHTVVTNGYMVPDCVTQYMIQDIETLSISIDIERLEKKLNMMLDILLSIGYKIPKPQGTFYILVKSPLEDDQAFCRLLSKYNVLCLPGSVCCIPGYFRICLTANEGMIERSQDGFKQAYQQAISSSENDNNKDCSVITDKHTFPSSDDGSSLI</sequence>
<dbReference type="Gene3D" id="3.40.640.10">
    <property type="entry name" value="Type I PLP-dependent aspartate aminotransferase-like (Major domain)"/>
    <property type="match status" value="1"/>
</dbReference>
<dbReference type="InterPro" id="IPR004839">
    <property type="entry name" value="Aminotransferase_I/II_large"/>
</dbReference>
<reference evidence="2" key="1">
    <citation type="submission" date="2021-02" db="EMBL/GenBank/DDBJ databases">
        <authorList>
            <person name="Nowell W R."/>
        </authorList>
    </citation>
    <scope>NUCLEOTIDE SEQUENCE</scope>
</reference>
<dbReference type="Proteomes" id="UP000681722">
    <property type="component" value="Unassembled WGS sequence"/>
</dbReference>
<dbReference type="InterPro" id="IPR015421">
    <property type="entry name" value="PyrdxlP-dep_Trfase_major"/>
</dbReference>
<dbReference type="EMBL" id="CAJNOQ010015526">
    <property type="protein sequence ID" value="CAF1363248.1"/>
    <property type="molecule type" value="Genomic_DNA"/>
</dbReference>
<dbReference type="Pfam" id="PF00155">
    <property type="entry name" value="Aminotran_1_2"/>
    <property type="match status" value="1"/>
</dbReference>
<dbReference type="InterPro" id="IPR015422">
    <property type="entry name" value="PyrdxlP-dep_Trfase_small"/>
</dbReference>
<feature type="non-terminal residue" evidence="2">
    <location>
        <position position="1"/>
    </location>
</feature>
<dbReference type="Proteomes" id="UP000663829">
    <property type="component" value="Unassembled WGS sequence"/>
</dbReference>
<evidence type="ECO:0000313" key="4">
    <source>
        <dbReference type="Proteomes" id="UP000663829"/>
    </source>
</evidence>
<dbReference type="OrthoDB" id="9976725at2759"/>
<dbReference type="SUPFAM" id="SSF53383">
    <property type="entry name" value="PLP-dependent transferases"/>
    <property type="match status" value="1"/>
</dbReference>
<evidence type="ECO:0000313" key="2">
    <source>
        <dbReference type="EMBL" id="CAF1363248.1"/>
    </source>
</evidence>
<dbReference type="InterPro" id="IPR015424">
    <property type="entry name" value="PyrdxlP-dep_Trfase"/>
</dbReference>
<keyword evidence="4" id="KW-1185">Reference proteome</keyword>
<feature type="domain" description="Aminotransferase class I/classII large" evidence="1">
    <location>
        <begin position="126"/>
        <end position="423"/>
    </location>
</feature>